<organism evidence="10 11">
    <name type="scientific">Iphiclides podalirius</name>
    <name type="common">scarce swallowtail</name>
    <dbReference type="NCBI Taxonomy" id="110791"/>
    <lineage>
        <taxon>Eukaryota</taxon>
        <taxon>Metazoa</taxon>
        <taxon>Ecdysozoa</taxon>
        <taxon>Arthropoda</taxon>
        <taxon>Hexapoda</taxon>
        <taxon>Insecta</taxon>
        <taxon>Pterygota</taxon>
        <taxon>Neoptera</taxon>
        <taxon>Endopterygota</taxon>
        <taxon>Lepidoptera</taxon>
        <taxon>Glossata</taxon>
        <taxon>Ditrysia</taxon>
        <taxon>Papilionoidea</taxon>
        <taxon>Papilionidae</taxon>
        <taxon>Papilioninae</taxon>
        <taxon>Iphiclides</taxon>
    </lineage>
</organism>
<dbReference type="InterPro" id="IPR017853">
    <property type="entry name" value="GH"/>
</dbReference>
<gene>
    <name evidence="10" type="ORF">IPOD504_LOCUS9930</name>
</gene>
<evidence type="ECO:0000256" key="9">
    <source>
        <dbReference type="SAM" id="SignalP"/>
    </source>
</evidence>
<evidence type="ECO:0000313" key="10">
    <source>
        <dbReference type="EMBL" id="CAH2057011.1"/>
    </source>
</evidence>
<evidence type="ECO:0000256" key="6">
    <source>
        <dbReference type="RuleBase" id="RU003690"/>
    </source>
</evidence>
<dbReference type="SUPFAM" id="SSF51445">
    <property type="entry name" value="(Trans)glycosidases"/>
    <property type="match status" value="1"/>
</dbReference>
<keyword evidence="4 7" id="KW-0326">Glycosidase</keyword>
<feature type="transmembrane region" description="Helical" evidence="8">
    <location>
        <begin position="505"/>
        <end position="528"/>
    </location>
</feature>
<reference evidence="10" key="1">
    <citation type="submission" date="2022-03" db="EMBL/GenBank/DDBJ databases">
        <authorList>
            <person name="Martin H S."/>
        </authorList>
    </citation>
    <scope>NUCLEOTIDE SEQUENCE</scope>
</reference>
<proteinExistence type="inferred from homology"/>
<feature type="non-terminal residue" evidence="10">
    <location>
        <position position="1"/>
    </location>
</feature>
<dbReference type="PANTHER" id="PTHR10353">
    <property type="entry name" value="GLYCOSYL HYDROLASE"/>
    <property type="match status" value="1"/>
</dbReference>
<feature type="signal peptide" evidence="9">
    <location>
        <begin position="1"/>
        <end position="20"/>
    </location>
</feature>
<keyword evidence="8" id="KW-0812">Transmembrane</keyword>
<dbReference type="InterPro" id="IPR033132">
    <property type="entry name" value="GH_1_N_CS"/>
</dbReference>
<comment type="similarity">
    <text evidence="1 6">Belongs to the glycosyl hydrolase 1 family.</text>
</comment>
<evidence type="ECO:0000256" key="3">
    <source>
        <dbReference type="ARBA" id="ARBA00022801"/>
    </source>
</evidence>
<dbReference type="Gene3D" id="3.20.20.80">
    <property type="entry name" value="Glycosidases"/>
    <property type="match status" value="1"/>
</dbReference>
<dbReference type="InterPro" id="IPR001360">
    <property type="entry name" value="Glyco_hydro_1"/>
</dbReference>
<dbReference type="PROSITE" id="PS00572">
    <property type="entry name" value="GLYCOSYL_HYDROL_F1_1"/>
    <property type="match status" value="1"/>
</dbReference>
<dbReference type="Pfam" id="PF00232">
    <property type="entry name" value="Glyco_hydro_1"/>
    <property type="match status" value="1"/>
</dbReference>
<dbReference type="Proteomes" id="UP000837857">
    <property type="component" value="Chromosome 24"/>
</dbReference>
<accession>A0ABN8IKE7</accession>
<feature type="active site" description="Nucleophile" evidence="5">
    <location>
        <position position="399"/>
    </location>
</feature>
<keyword evidence="3 7" id="KW-0378">Hydrolase</keyword>
<dbReference type="PRINTS" id="PR00131">
    <property type="entry name" value="GLHYDRLASE1"/>
</dbReference>
<evidence type="ECO:0000256" key="8">
    <source>
        <dbReference type="SAM" id="Phobius"/>
    </source>
</evidence>
<feature type="chain" id="PRO_5046099076" description="beta-glucosidase" evidence="9">
    <location>
        <begin position="21"/>
        <end position="545"/>
    </location>
</feature>
<dbReference type="PANTHER" id="PTHR10353:SF36">
    <property type="entry name" value="LP05116P"/>
    <property type="match status" value="1"/>
</dbReference>
<keyword evidence="8" id="KW-1133">Transmembrane helix</keyword>
<evidence type="ECO:0000256" key="4">
    <source>
        <dbReference type="ARBA" id="ARBA00023295"/>
    </source>
</evidence>
<keyword evidence="9" id="KW-0732">Signal</keyword>
<evidence type="ECO:0000313" key="11">
    <source>
        <dbReference type="Proteomes" id="UP000837857"/>
    </source>
</evidence>
<dbReference type="PROSITE" id="PS00653">
    <property type="entry name" value="GLYCOSYL_HYDROL_F1_2"/>
    <property type="match status" value="1"/>
</dbReference>
<dbReference type="EC" id="3.2.1.21" evidence="2"/>
<sequence length="545" mass="62072">MKSSWVVSLCVLLTAEWSLALKKFPPGFKFGAATSSYQVEGAWNVSDKGESIWDRLTHQHPNTIAGGATGDVACNSYYDWRKDVEVAAEMGLHFYRFSISWPRLLPTGLIDKISADGIRYYDELIDGLLEKGIEPVVTLYHWDLPQRLQYLGGWTNPYVTDWFADYSRAAYRLFGDRVKTWITLNEPMVACDLAFNTGFHAPSVKDPEFANYLCAKNMLVAHAKAWRIYDEEFKPTYHGKVGLTNQLFWFEPNTEQDEELAELVRQYMTGIYSHAIFTKEGGWPPQLELIIAQKSKEQGFARSRLPAFTQEEIDLIRGTYDFSGVNYYTSRTVRKAVVGEAIGSWPLGDGAVDLDAVMGVREDWRKAASSWFWVYPQGLRKKLAWLKKNYGDIEVFITENGISTFSADLDDPVRVNYFRNHLEQVWLAINEDGVNVTGYTAWTMMDNFEWADGYSLKFGLYSVDPDDEKLTRVPRSSAKYYAAVIRAHSHEVTPKYSADELYSAVLFYTPLPVIVVVAVALVVAYPHAKKLTAEHRRLLNVPNAF</sequence>
<dbReference type="EMBL" id="OW152836">
    <property type="protein sequence ID" value="CAH2057011.1"/>
    <property type="molecule type" value="Genomic_DNA"/>
</dbReference>
<keyword evidence="11" id="KW-1185">Reference proteome</keyword>
<keyword evidence="8" id="KW-0472">Membrane</keyword>
<evidence type="ECO:0000256" key="5">
    <source>
        <dbReference type="PROSITE-ProRule" id="PRU10055"/>
    </source>
</evidence>
<name>A0ABN8IKE7_9NEOP</name>
<evidence type="ECO:0000256" key="7">
    <source>
        <dbReference type="RuleBase" id="RU004468"/>
    </source>
</evidence>
<evidence type="ECO:0000256" key="1">
    <source>
        <dbReference type="ARBA" id="ARBA00010838"/>
    </source>
</evidence>
<protein>
    <recommendedName>
        <fullName evidence="2">beta-glucosidase</fullName>
        <ecNumber evidence="2">3.2.1.21</ecNumber>
    </recommendedName>
</protein>
<evidence type="ECO:0000256" key="2">
    <source>
        <dbReference type="ARBA" id="ARBA00012744"/>
    </source>
</evidence>
<dbReference type="InterPro" id="IPR018120">
    <property type="entry name" value="Glyco_hydro_1_AS"/>
</dbReference>